<dbReference type="Pfam" id="PF10508">
    <property type="entry name" value="Proteasom_PSMB"/>
    <property type="match status" value="1"/>
</dbReference>
<dbReference type="GO" id="GO:0000502">
    <property type="term" value="C:proteasome complex"/>
    <property type="evidence" value="ECO:0007669"/>
    <property type="project" value="UniProtKB-KW"/>
</dbReference>
<dbReference type="InterPro" id="IPR016024">
    <property type="entry name" value="ARM-type_fold"/>
</dbReference>
<organism evidence="3 4">
    <name type="scientific">Trichoplusia ni</name>
    <name type="common">Cabbage looper</name>
    <dbReference type="NCBI Taxonomy" id="7111"/>
    <lineage>
        <taxon>Eukaryota</taxon>
        <taxon>Metazoa</taxon>
        <taxon>Ecdysozoa</taxon>
        <taxon>Arthropoda</taxon>
        <taxon>Hexapoda</taxon>
        <taxon>Insecta</taxon>
        <taxon>Pterygota</taxon>
        <taxon>Neoptera</taxon>
        <taxon>Endopterygota</taxon>
        <taxon>Lepidoptera</taxon>
        <taxon>Glossata</taxon>
        <taxon>Ditrysia</taxon>
        <taxon>Noctuoidea</taxon>
        <taxon>Noctuidae</taxon>
        <taxon>Plusiinae</taxon>
        <taxon>Trichoplusia</taxon>
    </lineage>
</organism>
<dbReference type="PANTHER" id="PTHR13554">
    <property type="entry name" value="26S PROTEASOME NON-ATPASE REGULATORY SUBUNIT 5-RELATED"/>
    <property type="match status" value="1"/>
</dbReference>
<evidence type="ECO:0000256" key="2">
    <source>
        <dbReference type="ARBA" id="ARBA00014933"/>
    </source>
</evidence>
<dbReference type="RefSeq" id="XP_026737326.1">
    <property type="nucleotide sequence ID" value="XM_026881525.1"/>
</dbReference>
<dbReference type="InterPro" id="IPR019538">
    <property type="entry name" value="PSMD5"/>
</dbReference>
<dbReference type="AlphaFoldDB" id="A0A7E5WAV8"/>
<dbReference type="Gene3D" id="1.25.10.10">
    <property type="entry name" value="Leucine-rich Repeat Variant"/>
    <property type="match status" value="1"/>
</dbReference>
<evidence type="ECO:0000313" key="3">
    <source>
        <dbReference type="Proteomes" id="UP000322000"/>
    </source>
</evidence>
<dbReference type="PANTHER" id="PTHR13554:SF10">
    <property type="entry name" value="26S PROTEASOME NON-ATPASE REGULATORY SUBUNIT 5"/>
    <property type="match status" value="1"/>
</dbReference>
<dbReference type="InParanoid" id="A0A7E5WAV8"/>
<proteinExistence type="inferred from homology"/>
<dbReference type="FunCoup" id="A0A7E5WAV8">
    <property type="interactions" value="2219"/>
</dbReference>
<dbReference type="GO" id="GO:0005829">
    <property type="term" value="C:cytosol"/>
    <property type="evidence" value="ECO:0007669"/>
    <property type="project" value="TreeGrafter"/>
</dbReference>
<name>A0A7E5WAV8_TRINI</name>
<comment type="similarity">
    <text evidence="1">Belongs to the proteasome subunit S5B/HSM3 family.</text>
</comment>
<evidence type="ECO:0000256" key="1">
    <source>
        <dbReference type="ARBA" id="ARBA00006823"/>
    </source>
</evidence>
<dbReference type="KEGG" id="tnl:113500662"/>
<gene>
    <name evidence="4" type="primary">LOC113500662</name>
</gene>
<evidence type="ECO:0000313" key="4">
    <source>
        <dbReference type="RefSeq" id="XP_026737326.1"/>
    </source>
</evidence>
<dbReference type="InterPro" id="IPR011989">
    <property type="entry name" value="ARM-like"/>
</dbReference>
<keyword evidence="4" id="KW-0647">Proteasome</keyword>
<reference evidence="4" key="1">
    <citation type="submission" date="2025-08" db="UniProtKB">
        <authorList>
            <consortium name="RefSeq"/>
        </authorList>
    </citation>
    <scope>IDENTIFICATION</scope>
</reference>
<dbReference type="GO" id="GO:0043248">
    <property type="term" value="P:proteasome assembly"/>
    <property type="evidence" value="ECO:0007669"/>
    <property type="project" value="InterPro"/>
</dbReference>
<dbReference type="OrthoDB" id="10250600at2759"/>
<accession>A0A7E5WAV8</accession>
<dbReference type="GeneID" id="113500662"/>
<keyword evidence="3" id="KW-1185">Reference proteome</keyword>
<protein>
    <recommendedName>
        <fullName evidence="2">26S proteasome non-ATPase regulatory subunit 5</fullName>
    </recommendedName>
</protein>
<dbReference type="SUPFAM" id="SSF48371">
    <property type="entry name" value="ARM repeat"/>
    <property type="match status" value="1"/>
</dbReference>
<sequence length="503" mass="56317">MSSQDTEQYRLFLGRLQREENKLAALTDIKNLFAYKPAGEVTTAIRDVGISKILKCVNVPNTMTVDLTCEVLKICFEKFEPGEVIKHYTSPIMYLLRHDKSCVRRLAIDEVHKAIRTSPNILPVAEYIDVFVAVGQMVTDSDVGVANAAVLISSSLPNEAYPKVLEEMQIALGYNSSSSCNLFEVVVNISSRSYDLFKLCVDMKYIDAMITELQTDDVLYQVNILELLSRLVIQPHGITYLVKNGALTKISAYVAELRSNPLRGLLIPGYMKFFGSVAHNYPKEIFQKHAVLFDIVFEAIESGDQAVMPVALDTLGFVGETVEGKLCLAALGGRYAKTVENVSLLIKNSNSETKIRALNCLAGLISIDKDPTVTASKPVDHRVTLMTREWFRTLDAKPMETLFEICKNPFPDMRQAAFVLLDAVCQHQWGEELVARAAGFVEFLLDRSIVYTKETNESKYDIIKRLANSPAFQPDIIMRLQTYVEQGPFYSESQLEVAMEDGE</sequence>
<dbReference type="Proteomes" id="UP000322000">
    <property type="component" value="Chromosome 14"/>
</dbReference>